<feature type="region of interest" description="Disordered" evidence="9">
    <location>
        <begin position="98"/>
        <end position="117"/>
    </location>
</feature>
<dbReference type="Pfam" id="PF13716">
    <property type="entry name" value="CRAL_TRIO_2"/>
    <property type="match status" value="1"/>
</dbReference>
<keyword evidence="15" id="KW-1185">Reference proteome</keyword>
<dbReference type="GO" id="GO:0005737">
    <property type="term" value="C:cytoplasm"/>
    <property type="evidence" value="ECO:0007669"/>
    <property type="project" value="UniProtKB-SubCell"/>
</dbReference>
<dbReference type="Pfam" id="PF00435">
    <property type="entry name" value="Spectrin"/>
    <property type="match status" value="1"/>
</dbReference>
<protein>
    <submittedName>
        <fullName evidence="14">MCF2</fullName>
    </submittedName>
</protein>
<dbReference type="SUPFAM" id="SSF52087">
    <property type="entry name" value="CRAL/TRIO domain"/>
    <property type="match status" value="1"/>
</dbReference>
<dbReference type="FunFam" id="2.30.29.30:FF:000078">
    <property type="entry name" value="Guanine nucleotide exchange factor DBS"/>
    <property type="match status" value="1"/>
</dbReference>
<dbReference type="CDD" id="cd00160">
    <property type="entry name" value="RhoGEF"/>
    <property type="match status" value="1"/>
</dbReference>
<name>A0A8S3RG60_MYTED</name>
<dbReference type="InterPro" id="IPR011993">
    <property type="entry name" value="PH-like_dom_sf"/>
</dbReference>
<evidence type="ECO:0000256" key="1">
    <source>
        <dbReference type="ARBA" id="ARBA00004496"/>
    </source>
</evidence>
<dbReference type="PROSITE" id="PS50010">
    <property type="entry name" value="DH_2"/>
    <property type="match status" value="1"/>
</dbReference>
<dbReference type="Pfam" id="PF00018">
    <property type="entry name" value="SH3_1"/>
    <property type="match status" value="1"/>
</dbReference>
<keyword evidence="3" id="KW-0963">Cytoplasm</keyword>
<dbReference type="Gene3D" id="3.40.525.10">
    <property type="entry name" value="CRAL-TRIO lipid binding domain"/>
    <property type="match status" value="1"/>
</dbReference>
<feature type="domain" description="PH" evidence="11">
    <location>
        <begin position="936"/>
        <end position="1054"/>
    </location>
</feature>
<reference evidence="14" key="1">
    <citation type="submission" date="2021-03" db="EMBL/GenBank/DDBJ databases">
        <authorList>
            <person name="Bekaert M."/>
        </authorList>
    </citation>
    <scope>NUCLEOTIDE SEQUENCE</scope>
</reference>
<evidence type="ECO:0000313" key="15">
    <source>
        <dbReference type="Proteomes" id="UP000683360"/>
    </source>
</evidence>
<evidence type="ECO:0000259" key="13">
    <source>
        <dbReference type="PROSITE" id="PS50191"/>
    </source>
</evidence>
<dbReference type="SUPFAM" id="SSF48065">
    <property type="entry name" value="DBL homology domain (DH-domain)"/>
    <property type="match status" value="1"/>
</dbReference>
<feature type="region of interest" description="Disordered" evidence="9">
    <location>
        <begin position="1106"/>
        <end position="1157"/>
    </location>
</feature>
<feature type="region of interest" description="Disordered" evidence="9">
    <location>
        <begin position="701"/>
        <end position="725"/>
    </location>
</feature>
<evidence type="ECO:0000256" key="9">
    <source>
        <dbReference type="SAM" id="MobiDB-lite"/>
    </source>
</evidence>
<feature type="domain" description="DH" evidence="12">
    <location>
        <begin position="742"/>
        <end position="924"/>
    </location>
</feature>
<evidence type="ECO:0000256" key="4">
    <source>
        <dbReference type="ARBA" id="ARBA00022553"/>
    </source>
</evidence>
<evidence type="ECO:0000259" key="10">
    <source>
        <dbReference type="PROSITE" id="PS50002"/>
    </source>
</evidence>
<keyword evidence="8" id="KW-0175">Coiled coil</keyword>
<dbReference type="SMART" id="SM00150">
    <property type="entry name" value="SPEC"/>
    <property type="match status" value="1"/>
</dbReference>
<dbReference type="CDD" id="cd00176">
    <property type="entry name" value="SPEC"/>
    <property type="match status" value="1"/>
</dbReference>
<dbReference type="InterPro" id="IPR001251">
    <property type="entry name" value="CRAL-TRIO_dom"/>
</dbReference>
<dbReference type="InterPro" id="IPR001452">
    <property type="entry name" value="SH3_domain"/>
</dbReference>
<dbReference type="Gene3D" id="1.20.900.10">
    <property type="entry name" value="Dbl homology (DH) domain"/>
    <property type="match status" value="1"/>
</dbReference>
<dbReference type="PANTHER" id="PTHR22826:SF211">
    <property type="entry name" value="LD43457P"/>
    <property type="match status" value="1"/>
</dbReference>
<evidence type="ECO:0000256" key="3">
    <source>
        <dbReference type="ARBA" id="ARBA00022490"/>
    </source>
</evidence>
<evidence type="ECO:0000313" key="14">
    <source>
        <dbReference type="EMBL" id="CAG2207201.1"/>
    </source>
</evidence>
<keyword evidence="2 7" id="KW-0728">SH3 domain</keyword>
<dbReference type="Pfam" id="PF23289">
    <property type="entry name" value="Spectrin_5"/>
    <property type="match status" value="1"/>
</dbReference>
<dbReference type="Proteomes" id="UP000683360">
    <property type="component" value="Unassembled WGS sequence"/>
</dbReference>
<organism evidence="14 15">
    <name type="scientific">Mytilus edulis</name>
    <name type="common">Blue mussel</name>
    <dbReference type="NCBI Taxonomy" id="6550"/>
    <lineage>
        <taxon>Eukaryota</taxon>
        <taxon>Metazoa</taxon>
        <taxon>Spiralia</taxon>
        <taxon>Lophotrochozoa</taxon>
        <taxon>Mollusca</taxon>
        <taxon>Bivalvia</taxon>
        <taxon>Autobranchia</taxon>
        <taxon>Pteriomorphia</taxon>
        <taxon>Mytilida</taxon>
        <taxon>Mytiloidea</taxon>
        <taxon>Mytilidae</taxon>
        <taxon>Mytilinae</taxon>
        <taxon>Mytilus</taxon>
    </lineage>
</organism>
<feature type="domain" description="SH3" evidence="10">
    <location>
        <begin position="1150"/>
        <end position="1211"/>
    </location>
</feature>
<dbReference type="InterPro" id="IPR055251">
    <property type="entry name" value="SOS1_NGEF_PH"/>
</dbReference>
<evidence type="ECO:0000256" key="7">
    <source>
        <dbReference type="PROSITE-ProRule" id="PRU00192"/>
    </source>
</evidence>
<gene>
    <name evidence="14" type="ORF">MEDL_21483</name>
</gene>
<dbReference type="EMBL" id="CAJPWZ010001072">
    <property type="protein sequence ID" value="CAG2207201.1"/>
    <property type="molecule type" value="Genomic_DNA"/>
</dbReference>
<dbReference type="Gene3D" id="2.30.30.40">
    <property type="entry name" value="SH3 Domains"/>
    <property type="match status" value="1"/>
</dbReference>
<dbReference type="SMART" id="SM00326">
    <property type="entry name" value="SH3"/>
    <property type="match status" value="1"/>
</dbReference>
<evidence type="ECO:0000256" key="8">
    <source>
        <dbReference type="SAM" id="Coils"/>
    </source>
</evidence>
<dbReference type="InterPro" id="IPR051336">
    <property type="entry name" value="RhoGEF_Guanine_NuclExch_SF"/>
</dbReference>
<dbReference type="Pfam" id="PF22697">
    <property type="entry name" value="SOS1_NGEF_PH"/>
    <property type="match status" value="1"/>
</dbReference>
<dbReference type="InterPro" id="IPR036028">
    <property type="entry name" value="SH3-like_dom_sf"/>
</dbReference>
<sequence>MTEPRIRSSKLPGIPGNQVAKIEKQIDDFLENFKRKSSILDRQTSEEYREYLGVPSLHPGYSSSQGSTEDFTDDYSPSTDKSYYLGNSLTFHRSHKRQFSNTTTTTTGTSDSEWGPDYEEDSILKDKFIVSPASDNASLPKAESDIRATGFFSIDTSFCCLSHCCNFLKTVSVLDVAPLLQSKFAFVSGGKAINGAPVLTIPENPDQKEISDEDYKKIVCYLCCVPPLHETELGFVIIIDRRNESWGDVKNLLLKINRYFPKHVQVVFLLQPKGFFQRAFSDMKTKFIKEELEYKVVLLHEPTELYEHIDVQQLTKEVGGELVYDPNEWTQHRSAVEKFCSNTEKIATAMTVLVKKYADTEIPNNMEGVEKLIHDHQMGRREMLDDLDSSVTHGQTLLQCIKGDNEHTPLIHQTHVINLQRLLVQLAETKTNFEGFWEKHESRLKYSLELRKFEDEFKLFQYTIGEKLKWLEEKLSEVGESVAQVEALFKEFEDFETNAEKDLEQADRMRSTGENLIMDDNYAVDSIRPKCIELQRMCDQYKQLVRQRREILQKSNDLQDRIDKANKWCTKGVDILANRQPEQCQTHLQAESALKEIESFMASAKELKLNNPKEFRQLFEGMMTPDTRVAVQKVLKRIEDVTGMCAKRKEALLRVVRQVHPAPKHPPPEPDPLRNSRRPNNIYEKSARVRTDVYPPHQQYISNSVGNISDTSSEKTRSSCSSMSTTVSSVSSISENDCLLAKRRHVLNELIETEKTYVAQLEDIVQGYFQQMDNPAFRNMIPEQLIGKKDVLFGNLEQIFDFHRNVFLHELENCRDAPAKVGKCFANRKEEFHLYSIYCQNKHRSEELRNTIGDQNPFFMECQKRLGHKLPLGAYLLKPVQRITKYQLLLKEMLRFTDHDQACATQLQEALDCMLAVVRYVNDSLHQVSIVNFPGNISDQGRLLMQGSFCVFTEHHRGRIKDLRFKPMHRHVFLYEKSILLCKKKEESPTGVDKGVYVFKNLLQMVQVGLTENVKGDKKRFELWLRGREEVYIIQAPNMNCKDMWVKEIKRVLMSQFDKLKVTQKTLRQSQENLVSITDQETKYSNSNLVDNWRNQHLLNNNTSTLPVGIEMRSPESPTPGNHDGAWSDEEYTSSNPDEESIGEPHSPSSHNDRYKALGDFHTSNQSELSFREGDLIEVVRAGSNGWWFAKHLTTHKEGWAPSNYLEPIPRSNSQFSVSSIGSPDYSTSKSSLNSGKNSIHGSNFSFKSYHLEPVNNRHRRDSHENYKLAWIKPCTITYSSNGTKPDGISFELAATQSVQDSTLYKASKLIQLMIRFMSPDTLGPVSRVSFGIFSSDELLTDAFPDYAVSDECKFSCNDECSSLCYNGLPRANSSTYPGRRIVVVDANIECREDDPQKKMVNLLVKSFAESILTHLFPSQIISTLEENLNRTKDVWNVQPPTAVNYWVEAVLTWFNSRSSKGAMNVCSPSGELCSSEYENRMNMKTKDFLLFTTLSSLFNYEREYLLGKISTCEW</sequence>
<feature type="domain" description="CRAL-TRIO" evidence="13">
    <location>
        <begin position="228"/>
        <end position="326"/>
    </location>
</feature>
<dbReference type="Pfam" id="PF00621">
    <property type="entry name" value="RhoGEF"/>
    <property type="match status" value="1"/>
</dbReference>
<dbReference type="OrthoDB" id="10004999at2759"/>
<dbReference type="PROSITE" id="PS50002">
    <property type="entry name" value="SH3"/>
    <property type="match status" value="1"/>
</dbReference>
<dbReference type="SMART" id="SM00516">
    <property type="entry name" value="SEC14"/>
    <property type="match status" value="1"/>
</dbReference>
<dbReference type="GO" id="GO:0005085">
    <property type="term" value="F:guanyl-nucleotide exchange factor activity"/>
    <property type="evidence" value="ECO:0007669"/>
    <property type="project" value="UniProtKB-KW"/>
</dbReference>
<dbReference type="InterPro" id="IPR035899">
    <property type="entry name" value="DBL_dom_sf"/>
</dbReference>
<accession>A0A8S3RG60</accession>
<feature type="compositionally biased region" description="Acidic residues" evidence="9">
    <location>
        <begin position="1127"/>
        <end position="1142"/>
    </location>
</feature>
<dbReference type="CDD" id="cd00170">
    <property type="entry name" value="SEC14"/>
    <property type="match status" value="1"/>
</dbReference>
<dbReference type="PANTHER" id="PTHR22826">
    <property type="entry name" value="RHO GUANINE EXCHANGE FACTOR-RELATED"/>
    <property type="match status" value="1"/>
</dbReference>
<dbReference type="GO" id="GO:0035556">
    <property type="term" value="P:intracellular signal transduction"/>
    <property type="evidence" value="ECO:0007669"/>
    <property type="project" value="InterPro"/>
</dbReference>
<dbReference type="SMART" id="SM00325">
    <property type="entry name" value="RhoGEF"/>
    <property type="match status" value="1"/>
</dbReference>
<dbReference type="PROSITE" id="PS50003">
    <property type="entry name" value="PH_DOMAIN"/>
    <property type="match status" value="1"/>
</dbReference>
<dbReference type="InterPro" id="IPR002017">
    <property type="entry name" value="Spectrin_repeat"/>
</dbReference>
<keyword evidence="5" id="KW-0344">Guanine-nucleotide releasing factor</keyword>
<comment type="similarity">
    <text evidence="6">Belongs to the MCF2 family.</text>
</comment>
<evidence type="ECO:0000256" key="2">
    <source>
        <dbReference type="ARBA" id="ARBA00022443"/>
    </source>
</evidence>
<dbReference type="SUPFAM" id="SSF46966">
    <property type="entry name" value="Spectrin repeat"/>
    <property type="match status" value="2"/>
</dbReference>
<evidence type="ECO:0000259" key="12">
    <source>
        <dbReference type="PROSITE" id="PS50010"/>
    </source>
</evidence>
<dbReference type="SUPFAM" id="SSF50044">
    <property type="entry name" value="SH3-domain"/>
    <property type="match status" value="1"/>
</dbReference>
<dbReference type="InterPro" id="IPR000219">
    <property type="entry name" value="DH_dom"/>
</dbReference>
<feature type="region of interest" description="Disordered" evidence="9">
    <location>
        <begin position="658"/>
        <end position="680"/>
    </location>
</feature>
<dbReference type="InterPro" id="IPR036865">
    <property type="entry name" value="CRAL-TRIO_dom_sf"/>
</dbReference>
<dbReference type="Gene3D" id="2.30.29.30">
    <property type="entry name" value="Pleckstrin-homology domain (PH domain)/Phosphotyrosine-binding domain (PTB)"/>
    <property type="match status" value="1"/>
</dbReference>
<dbReference type="PROSITE" id="PS00741">
    <property type="entry name" value="DH_1"/>
    <property type="match status" value="1"/>
</dbReference>
<dbReference type="InterPro" id="IPR001331">
    <property type="entry name" value="GDS_CDC24_CS"/>
</dbReference>
<dbReference type="InterPro" id="IPR001849">
    <property type="entry name" value="PH_domain"/>
</dbReference>
<evidence type="ECO:0000259" key="11">
    <source>
        <dbReference type="PROSITE" id="PS50003"/>
    </source>
</evidence>
<dbReference type="InterPro" id="IPR018159">
    <property type="entry name" value="Spectrin/alpha-actinin"/>
</dbReference>
<keyword evidence="4" id="KW-0597">Phosphoprotein</keyword>
<comment type="subcellular location">
    <subcellularLocation>
        <location evidence="1">Cytoplasm</location>
    </subcellularLocation>
</comment>
<dbReference type="InterPro" id="IPR056466">
    <property type="entry name" value="Spectrin_DBS"/>
</dbReference>
<proteinExistence type="inferred from homology"/>
<evidence type="ECO:0000256" key="5">
    <source>
        <dbReference type="ARBA" id="ARBA00022658"/>
    </source>
</evidence>
<comment type="caution">
    <text evidence="14">The sequence shown here is derived from an EMBL/GenBank/DDBJ whole genome shotgun (WGS) entry which is preliminary data.</text>
</comment>
<dbReference type="Gene3D" id="1.20.58.60">
    <property type="match status" value="1"/>
</dbReference>
<evidence type="ECO:0000256" key="6">
    <source>
        <dbReference type="ARBA" id="ARBA00049987"/>
    </source>
</evidence>
<dbReference type="SUPFAM" id="SSF50729">
    <property type="entry name" value="PH domain-like"/>
    <property type="match status" value="1"/>
</dbReference>
<dbReference type="SMART" id="SM00233">
    <property type="entry name" value="PH"/>
    <property type="match status" value="1"/>
</dbReference>
<feature type="coiled-coil region" evidence="8">
    <location>
        <begin position="534"/>
        <end position="561"/>
    </location>
</feature>
<dbReference type="PROSITE" id="PS50191">
    <property type="entry name" value="CRAL_TRIO"/>
    <property type="match status" value="1"/>
</dbReference>